<dbReference type="Proteomes" id="UP000824120">
    <property type="component" value="Chromosome 2"/>
</dbReference>
<dbReference type="PANTHER" id="PTHR10242">
    <property type="entry name" value="8-OXOGUANINE DNA GLYCOSYLASE"/>
    <property type="match status" value="1"/>
</dbReference>
<dbReference type="InterPro" id="IPR052054">
    <property type="entry name" value="Oxidative_DNA_repair_enzyme"/>
</dbReference>
<dbReference type="InterPro" id="IPR046357">
    <property type="entry name" value="PPIase_dom_sf"/>
</dbReference>
<dbReference type="SUPFAM" id="SSF54534">
    <property type="entry name" value="FKBP-like"/>
    <property type="match status" value="1"/>
</dbReference>
<evidence type="ECO:0000313" key="2">
    <source>
        <dbReference type="EMBL" id="KAG5619965.1"/>
    </source>
</evidence>
<dbReference type="Gene3D" id="3.10.50.40">
    <property type="match status" value="1"/>
</dbReference>
<comment type="caution">
    <text evidence="2">The sequence shown here is derived from an EMBL/GenBank/DDBJ whole genome shotgun (WGS) entry which is preliminary data.</text>
</comment>
<keyword evidence="3" id="KW-1185">Reference proteome</keyword>
<dbReference type="PANTHER" id="PTHR10242:SF7">
    <property type="entry name" value="HHH-GPD DOMAIN-CONTAINING PROTEIN"/>
    <property type="match status" value="1"/>
</dbReference>
<dbReference type="GO" id="GO:0005634">
    <property type="term" value="C:nucleus"/>
    <property type="evidence" value="ECO:0007669"/>
    <property type="project" value="TreeGrafter"/>
</dbReference>
<dbReference type="GO" id="GO:0003755">
    <property type="term" value="F:peptidyl-prolyl cis-trans isomerase activity"/>
    <property type="evidence" value="ECO:0007669"/>
    <property type="project" value="InterPro"/>
</dbReference>
<evidence type="ECO:0000313" key="3">
    <source>
        <dbReference type="Proteomes" id="UP000824120"/>
    </source>
</evidence>
<name>A0A9J6A5Y2_SOLCO</name>
<dbReference type="AlphaFoldDB" id="A0A9J6A5Y2"/>
<dbReference type="EMBL" id="JACXVP010000002">
    <property type="protein sequence ID" value="KAG5619965.1"/>
    <property type="molecule type" value="Genomic_DNA"/>
</dbReference>
<dbReference type="Gene3D" id="1.10.340.30">
    <property type="entry name" value="Hypothetical protein, domain 2"/>
    <property type="match status" value="1"/>
</dbReference>
<evidence type="ECO:0008006" key="4">
    <source>
        <dbReference type="Google" id="ProtNLM"/>
    </source>
</evidence>
<sequence>MENRSAVANSKDINESATSSQIHTLPDGPTVEVMVKGKADGKVASPGKQIKFHFIAKLRDTGCTVGSTIGAAPHQFCLGFEKVLKGLSIGIEDDSIRSALTFISQPPGEDHLVITVYGATILSSKDEGAIQSQVKRMLRLSDKDEQDVTYFHKLHPHAEAKGFGRLFRSPTLFEDVAKSLLLCFCPWKTSLDRAKALCDVQLKKVRMLKRKSANIGDFPSPRELASFREEELKKFGYRAGDLIKLAKQVVDGKIKFDSADEGYYSKLKINGAGPFTTNTIMMCIGHYHNIPIDTETLRHMKEFHGLNMRKRKKGPISVETKAKIQEFYKIYHPFESLAYW</sequence>
<feature type="region of interest" description="Disordered" evidence="1">
    <location>
        <begin position="1"/>
        <end position="26"/>
    </location>
</feature>
<dbReference type="GO" id="GO:0006285">
    <property type="term" value="P:base-excision repair, AP site formation"/>
    <property type="evidence" value="ECO:0007669"/>
    <property type="project" value="TreeGrafter"/>
</dbReference>
<organism evidence="2 3">
    <name type="scientific">Solanum commersonii</name>
    <name type="common">Commerson's wild potato</name>
    <name type="synonym">Commerson's nightshade</name>
    <dbReference type="NCBI Taxonomy" id="4109"/>
    <lineage>
        <taxon>Eukaryota</taxon>
        <taxon>Viridiplantae</taxon>
        <taxon>Streptophyta</taxon>
        <taxon>Embryophyta</taxon>
        <taxon>Tracheophyta</taxon>
        <taxon>Spermatophyta</taxon>
        <taxon>Magnoliopsida</taxon>
        <taxon>eudicotyledons</taxon>
        <taxon>Gunneridae</taxon>
        <taxon>Pentapetalae</taxon>
        <taxon>asterids</taxon>
        <taxon>lamiids</taxon>
        <taxon>Solanales</taxon>
        <taxon>Solanaceae</taxon>
        <taxon>Solanoideae</taxon>
        <taxon>Solaneae</taxon>
        <taxon>Solanum</taxon>
    </lineage>
</organism>
<dbReference type="OrthoDB" id="4951845at2759"/>
<dbReference type="InterPro" id="IPR011257">
    <property type="entry name" value="DNA_glycosylase"/>
</dbReference>
<proteinExistence type="predicted"/>
<reference evidence="2 3" key="1">
    <citation type="submission" date="2020-09" db="EMBL/GenBank/DDBJ databases">
        <title>De no assembly of potato wild relative species, Solanum commersonii.</title>
        <authorList>
            <person name="Cho K."/>
        </authorList>
    </citation>
    <scope>NUCLEOTIDE SEQUENCE [LARGE SCALE GENOMIC DNA]</scope>
    <source>
        <strain evidence="2">LZ3.2</strain>
        <tissue evidence="2">Leaf</tissue>
    </source>
</reference>
<accession>A0A9J6A5Y2</accession>
<dbReference type="SUPFAM" id="SSF48150">
    <property type="entry name" value="DNA-glycosylase"/>
    <property type="match status" value="1"/>
</dbReference>
<gene>
    <name evidence="2" type="ORF">H5410_005183</name>
</gene>
<dbReference type="GO" id="GO:0034039">
    <property type="term" value="F:8-oxo-7,8-dihydroguanine DNA N-glycosylase activity"/>
    <property type="evidence" value="ECO:0007669"/>
    <property type="project" value="TreeGrafter"/>
</dbReference>
<evidence type="ECO:0000256" key="1">
    <source>
        <dbReference type="SAM" id="MobiDB-lite"/>
    </source>
</evidence>
<protein>
    <recommendedName>
        <fullName evidence="4">HhH-GPD domain-containing protein</fullName>
    </recommendedName>
</protein>